<feature type="domain" description="HTH rpiR-type" evidence="4">
    <location>
        <begin position="1"/>
        <end position="76"/>
    </location>
</feature>
<sequence length="275" mass="32045">MQALYEKIKEAKLTKTEKRIAQFFLESEEDIFFMTSKEIAELLQISDTSIIRFVKHIGFTNFTDFRDFIKNNLQTKMASLPQFIQNMEELKHNSVEQALLSQMNKNISTLFDTKSLAKMEEIIDVLWEAENRYIVGLKSTVGLANFLGIRLSFILGKVYTFVSNDTILFNSIRNIKKEDVLFLFDYPTYSREMILLCRVAKKRGAKIILVSDMINSPCSMYADIHFTIKIKGISLFHSLISSQFFVEYLLSAISKKMTKDQKKEFLVWKKLLSER</sequence>
<dbReference type="Pfam" id="PF01380">
    <property type="entry name" value="SIS"/>
    <property type="match status" value="1"/>
</dbReference>
<evidence type="ECO:0000256" key="3">
    <source>
        <dbReference type="ARBA" id="ARBA00023163"/>
    </source>
</evidence>
<dbReference type="AlphaFoldDB" id="A0A133NAY5"/>
<dbReference type="InterPro" id="IPR047640">
    <property type="entry name" value="RpiR-like"/>
</dbReference>
<dbReference type="InterPro" id="IPR035472">
    <property type="entry name" value="RpiR-like_SIS"/>
</dbReference>
<dbReference type="Pfam" id="PF01418">
    <property type="entry name" value="HTH_6"/>
    <property type="match status" value="1"/>
</dbReference>
<organism evidence="5 6">
    <name type="scientific">Fusobacterium equinum</name>
    <dbReference type="NCBI Taxonomy" id="134605"/>
    <lineage>
        <taxon>Bacteria</taxon>
        <taxon>Fusobacteriati</taxon>
        <taxon>Fusobacteriota</taxon>
        <taxon>Fusobacteriia</taxon>
        <taxon>Fusobacteriales</taxon>
        <taxon>Fusobacteriaceae</taxon>
        <taxon>Fusobacterium</taxon>
    </lineage>
</organism>
<dbReference type="Proteomes" id="UP000070617">
    <property type="component" value="Unassembled WGS sequence"/>
</dbReference>
<dbReference type="PANTHER" id="PTHR30514:SF18">
    <property type="entry name" value="RPIR-FAMILY TRANSCRIPTIONAL REGULATOR"/>
    <property type="match status" value="1"/>
</dbReference>
<evidence type="ECO:0000313" key="6">
    <source>
        <dbReference type="Proteomes" id="UP000070617"/>
    </source>
</evidence>
<dbReference type="EMBL" id="LRPX01000069">
    <property type="protein sequence ID" value="KXA13461.1"/>
    <property type="molecule type" value="Genomic_DNA"/>
</dbReference>
<keyword evidence="3" id="KW-0804">Transcription</keyword>
<dbReference type="Gene3D" id="1.10.10.10">
    <property type="entry name" value="Winged helix-like DNA-binding domain superfamily/Winged helix DNA-binding domain"/>
    <property type="match status" value="1"/>
</dbReference>
<dbReference type="GO" id="GO:0003700">
    <property type="term" value="F:DNA-binding transcription factor activity"/>
    <property type="evidence" value="ECO:0007669"/>
    <property type="project" value="InterPro"/>
</dbReference>
<proteinExistence type="predicted"/>
<dbReference type="CDD" id="cd05013">
    <property type="entry name" value="SIS_RpiR"/>
    <property type="match status" value="1"/>
</dbReference>
<dbReference type="PATRIC" id="fig|134605.3.peg.1349"/>
<keyword evidence="2" id="KW-0238">DNA-binding</keyword>
<name>A0A133NAY5_9FUSO</name>
<keyword evidence="1" id="KW-0805">Transcription regulation</keyword>
<gene>
    <name evidence="5" type="ORF">HMPREF3206_01362</name>
</gene>
<dbReference type="SUPFAM" id="SSF46689">
    <property type="entry name" value="Homeodomain-like"/>
    <property type="match status" value="1"/>
</dbReference>
<dbReference type="Gene3D" id="3.40.50.10490">
    <property type="entry name" value="Glucose-6-phosphate isomerase like protein, domain 1"/>
    <property type="match status" value="1"/>
</dbReference>
<dbReference type="GO" id="GO:1901135">
    <property type="term" value="P:carbohydrate derivative metabolic process"/>
    <property type="evidence" value="ECO:0007669"/>
    <property type="project" value="InterPro"/>
</dbReference>
<dbReference type="GO" id="GO:0003677">
    <property type="term" value="F:DNA binding"/>
    <property type="evidence" value="ECO:0007669"/>
    <property type="project" value="UniProtKB-KW"/>
</dbReference>
<evidence type="ECO:0000313" key="5">
    <source>
        <dbReference type="EMBL" id="KXA13461.1"/>
    </source>
</evidence>
<dbReference type="GO" id="GO:0097367">
    <property type="term" value="F:carbohydrate derivative binding"/>
    <property type="evidence" value="ECO:0007669"/>
    <property type="project" value="InterPro"/>
</dbReference>
<dbReference type="InterPro" id="IPR036388">
    <property type="entry name" value="WH-like_DNA-bd_sf"/>
</dbReference>
<dbReference type="InterPro" id="IPR046348">
    <property type="entry name" value="SIS_dom_sf"/>
</dbReference>
<dbReference type="InterPro" id="IPR000281">
    <property type="entry name" value="HTH_RpiR"/>
</dbReference>
<dbReference type="STRING" id="134605.HMPREF3206_01362"/>
<dbReference type="PANTHER" id="PTHR30514">
    <property type="entry name" value="GLUCOKINASE"/>
    <property type="match status" value="1"/>
</dbReference>
<keyword evidence="6" id="KW-1185">Reference proteome</keyword>
<evidence type="ECO:0000259" key="4">
    <source>
        <dbReference type="PROSITE" id="PS51071"/>
    </source>
</evidence>
<dbReference type="PROSITE" id="PS51071">
    <property type="entry name" value="HTH_RPIR"/>
    <property type="match status" value="1"/>
</dbReference>
<accession>A0A133NAY5</accession>
<dbReference type="InterPro" id="IPR009057">
    <property type="entry name" value="Homeodomain-like_sf"/>
</dbReference>
<dbReference type="RefSeq" id="WP_060793789.1">
    <property type="nucleotide sequence ID" value="NZ_KQ956559.1"/>
</dbReference>
<dbReference type="InterPro" id="IPR001347">
    <property type="entry name" value="SIS_dom"/>
</dbReference>
<dbReference type="SUPFAM" id="SSF53697">
    <property type="entry name" value="SIS domain"/>
    <property type="match status" value="1"/>
</dbReference>
<evidence type="ECO:0000256" key="1">
    <source>
        <dbReference type="ARBA" id="ARBA00023015"/>
    </source>
</evidence>
<reference evidence="6" key="1">
    <citation type="submission" date="2016-01" db="EMBL/GenBank/DDBJ databases">
        <authorList>
            <person name="Mitreva M."/>
            <person name="Pepin K.H."/>
            <person name="Mihindukulasuriya K.A."/>
            <person name="Fulton R."/>
            <person name="Fronick C."/>
            <person name="O'Laughlin M."/>
            <person name="Miner T."/>
            <person name="Herter B."/>
            <person name="Rosa B.A."/>
            <person name="Cordes M."/>
            <person name="Tomlinson C."/>
            <person name="Wollam A."/>
            <person name="Palsikar V.B."/>
            <person name="Mardis E.R."/>
            <person name="Wilson R.K."/>
        </authorList>
    </citation>
    <scope>NUCLEOTIDE SEQUENCE [LARGE SCALE GENOMIC DNA]</scope>
    <source>
        <strain evidence="6">CMW8396</strain>
    </source>
</reference>
<evidence type="ECO:0000256" key="2">
    <source>
        <dbReference type="ARBA" id="ARBA00023125"/>
    </source>
</evidence>
<protein>
    <submittedName>
        <fullName evidence="5">SIS domain protein</fullName>
    </submittedName>
</protein>
<comment type="caution">
    <text evidence="5">The sequence shown here is derived from an EMBL/GenBank/DDBJ whole genome shotgun (WGS) entry which is preliminary data.</text>
</comment>